<proteinExistence type="predicted"/>
<name>A0AAD7BD90_9AGAR</name>
<dbReference type="Proteomes" id="UP001221142">
    <property type="component" value="Unassembled WGS sequence"/>
</dbReference>
<feature type="region of interest" description="Disordered" evidence="1">
    <location>
        <begin position="231"/>
        <end position="251"/>
    </location>
</feature>
<gene>
    <name evidence="3" type="ORF">FB45DRAFT_1063683</name>
</gene>
<feature type="compositionally biased region" description="Basic and acidic residues" evidence="1">
    <location>
        <begin position="237"/>
        <end position="247"/>
    </location>
</feature>
<dbReference type="InterPro" id="IPR001810">
    <property type="entry name" value="F-box_dom"/>
</dbReference>
<evidence type="ECO:0000313" key="3">
    <source>
        <dbReference type="EMBL" id="KAJ7617166.1"/>
    </source>
</evidence>
<protein>
    <recommendedName>
        <fullName evidence="2">F-box domain-containing protein</fullName>
    </recommendedName>
</protein>
<evidence type="ECO:0000256" key="1">
    <source>
        <dbReference type="SAM" id="MobiDB-lite"/>
    </source>
</evidence>
<evidence type="ECO:0000313" key="4">
    <source>
        <dbReference type="Proteomes" id="UP001221142"/>
    </source>
</evidence>
<keyword evidence="4" id="KW-1185">Reference proteome</keyword>
<dbReference type="Pfam" id="PF13013">
    <property type="entry name" value="F-box-like_2"/>
    <property type="match status" value="1"/>
</dbReference>
<organism evidence="3 4">
    <name type="scientific">Roridomyces roridus</name>
    <dbReference type="NCBI Taxonomy" id="1738132"/>
    <lineage>
        <taxon>Eukaryota</taxon>
        <taxon>Fungi</taxon>
        <taxon>Dikarya</taxon>
        <taxon>Basidiomycota</taxon>
        <taxon>Agaricomycotina</taxon>
        <taxon>Agaricomycetes</taxon>
        <taxon>Agaricomycetidae</taxon>
        <taxon>Agaricales</taxon>
        <taxon>Marasmiineae</taxon>
        <taxon>Mycenaceae</taxon>
        <taxon>Roridomyces</taxon>
    </lineage>
</organism>
<accession>A0AAD7BD90</accession>
<dbReference type="AlphaFoldDB" id="A0AAD7BD90"/>
<reference evidence="3" key="1">
    <citation type="submission" date="2023-03" db="EMBL/GenBank/DDBJ databases">
        <title>Massive genome expansion in bonnet fungi (Mycena s.s.) driven by repeated elements and novel gene families across ecological guilds.</title>
        <authorList>
            <consortium name="Lawrence Berkeley National Laboratory"/>
            <person name="Harder C.B."/>
            <person name="Miyauchi S."/>
            <person name="Viragh M."/>
            <person name="Kuo A."/>
            <person name="Thoen E."/>
            <person name="Andreopoulos B."/>
            <person name="Lu D."/>
            <person name="Skrede I."/>
            <person name="Drula E."/>
            <person name="Henrissat B."/>
            <person name="Morin E."/>
            <person name="Kohler A."/>
            <person name="Barry K."/>
            <person name="LaButti K."/>
            <person name="Morin E."/>
            <person name="Salamov A."/>
            <person name="Lipzen A."/>
            <person name="Mereny Z."/>
            <person name="Hegedus B."/>
            <person name="Baldrian P."/>
            <person name="Stursova M."/>
            <person name="Weitz H."/>
            <person name="Taylor A."/>
            <person name="Grigoriev I.V."/>
            <person name="Nagy L.G."/>
            <person name="Martin F."/>
            <person name="Kauserud H."/>
        </authorList>
    </citation>
    <scope>NUCLEOTIDE SEQUENCE</scope>
    <source>
        <strain evidence="3">9284</strain>
    </source>
</reference>
<feature type="domain" description="F-box" evidence="2">
    <location>
        <begin position="5"/>
        <end position="71"/>
    </location>
</feature>
<dbReference type="EMBL" id="JARKIF010000021">
    <property type="protein sequence ID" value="KAJ7617166.1"/>
    <property type="molecule type" value="Genomic_DNA"/>
</dbReference>
<comment type="caution">
    <text evidence="3">The sequence shown here is derived from an EMBL/GenBank/DDBJ whole genome shotgun (WGS) entry which is preliminary data.</text>
</comment>
<sequence length="334" mass="37709">MSTTSSLVDLPTELLVEIVSYYPHPHEFLSPLLRHEHGLQERKDRQQVLRSLSQTCGVLRRLFLPALWERLEVSKGSLLREEAVSSEVSTSLLSYVKSIHVSTAEWPASDIEPIFLLVNLLKALPNVTGLQIYHNIAWELVAAFAYAFAEASFPSITELAVPDVLEQMFPSFPNVKTLACPAIYAHSRVLSPAQQYFPHLEGISGLRLSKMLINQVRQHLPKLRAISVSSVVPPEDSDGRSHNHQPVEDDEDCRPMFTDLALLRDFKHLEELSLIYACAERDALSLPALISAGKDVLQHTSSKTFNKKLLRVWDWDWSKGFDVHPRVVYLEATV</sequence>
<evidence type="ECO:0000259" key="2">
    <source>
        <dbReference type="Pfam" id="PF13013"/>
    </source>
</evidence>